<dbReference type="InterPro" id="IPR032675">
    <property type="entry name" value="LRR_dom_sf"/>
</dbReference>
<dbReference type="PRINTS" id="PR00364">
    <property type="entry name" value="DISEASERSIST"/>
</dbReference>
<dbReference type="FunFam" id="3.40.50.300:FF:001091">
    <property type="entry name" value="Probable disease resistance protein At1g61300"/>
    <property type="match status" value="1"/>
</dbReference>
<dbReference type="EMBL" id="CP144753">
    <property type="protein sequence ID" value="WVZ94619.1"/>
    <property type="molecule type" value="Genomic_DNA"/>
</dbReference>
<evidence type="ECO:0000256" key="6">
    <source>
        <dbReference type="ARBA" id="ARBA00022840"/>
    </source>
</evidence>
<dbReference type="Gene3D" id="1.10.8.430">
    <property type="entry name" value="Helical domain of apoptotic protease-activating factors"/>
    <property type="match status" value="1"/>
</dbReference>
<feature type="domain" description="NB-ARC" evidence="7">
    <location>
        <begin position="216"/>
        <end position="383"/>
    </location>
</feature>
<keyword evidence="3" id="KW-0677">Repeat</keyword>
<evidence type="ECO:0000259" key="8">
    <source>
        <dbReference type="Pfam" id="PF18052"/>
    </source>
</evidence>
<evidence type="ECO:0000256" key="5">
    <source>
        <dbReference type="ARBA" id="ARBA00022821"/>
    </source>
</evidence>
<reference evidence="11 12" key="1">
    <citation type="submission" date="2024-02" db="EMBL/GenBank/DDBJ databases">
        <title>High-quality chromosome-scale genome assembly of Pensacola bahiagrass (Paspalum notatum Flugge var. saurae).</title>
        <authorList>
            <person name="Vega J.M."/>
            <person name="Podio M."/>
            <person name="Orjuela J."/>
            <person name="Siena L.A."/>
            <person name="Pessino S.C."/>
            <person name="Combes M.C."/>
            <person name="Mariac C."/>
            <person name="Albertini E."/>
            <person name="Pupilli F."/>
            <person name="Ortiz J.P.A."/>
            <person name="Leblanc O."/>
        </authorList>
    </citation>
    <scope>NUCLEOTIDE SEQUENCE [LARGE SCALE GENOMIC DNA]</scope>
    <source>
        <strain evidence="11">R1</strain>
        <tissue evidence="11">Leaf</tissue>
    </source>
</reference>
<name>A0AAQ3ULU1_PASNO</name>
<dbReference type="Pfam" id="PF18052">
    <property type="entry name" value="Rx_N"/>
    <property type="match status" value="1"/>
</dbReference>
<dbReference type="GO" id="GO:0002758">
    <property type="term" value="P:innate immune response-activating signaling pathway"/>
    <property type="evidence" value="ECO:0007669"/>
    <property type="project" value="UniProtKB-ARBA"/>
</dbReference>
<dbReference type="GO" id="GO:0042742">
    <property type="term" value="P:defense response to bacterium"/>
    <property type="evidence" value="ECO:0007669"/>
    <property type="project" value="UniProtKB-ARBA"/>
</dbReference>
<dbReference type="Gene3D" id="1.10.10.10">
    <property type="entry name" value="Winged helix-like DNA-binding domain superfamily/Winged helix DNA-binding domain"/>
    <property type="match status" value="1"/>
</dbReference>
<dbReference type="GO" id="GO:0043531">
    <property type="term" value="F:ADP binding"/>
    <property type="evidence" value="ECO:0007669"/>
    <property type="project" value="InterPro"/>
</dbReference>
<keyword evidence="5" id="KW-0611">Plant defense</keyword>
<protein>
    <submittedName>
        <fullName evidence="11">Uncharacterized protein</fullName>
    </submittedName>
</protein>
<evidence type="ECO:0000313" key="11">
    <source>
        <dbReference type="EMBL" id="WVZ94619.1"/>
    </source>
</evidence>
<keyword evidence="4" id="KW-0547">Nucleotide-binding</keyword>
<dbReference type="Gene3D" id="3.80.10.10">
    <property type="entry name" value="Ribonuclease Inhibitor"/>
    <property type="match status" value="3"/>
</dbReference>
<dbReference type="InterPro" id="IPR042197">
    <property type="entry name" value="Apaf_helical"/>
</dbReference>
<dbReference type="InterPro" id="IPR058922">
    <property type="entry name" value="WHD_DRP"/>
</dbReference>
<dbReference type="InterPro" id="IPR001611">
    <property type="entry name" value="Leu-rich_rpt"/>
</dbReference>
<dbReference type="InterPro" id="IPR056789">
    <property type="entry name" value="LRR_R13L1-DRL21"/>
</dbReference>
<dbReference type="Pfam" id="PF23559">
    <property type="entry name" value="WHD_DRP"/>
    <property type="match status" value="1"/>
</dbReference>
<keyword evidence="6" id="KW-0067">ATP-binding</keyword>
<dbReference type="Gene3D" id="3.40.50.300">
    <property type="entry name" value="P-loop containing nucleotide triphosphate hydrolases"/>
    <property type="match status" value="1"/>
</dbReference>
<dbReference type="Proteomes" id="UP001341281">
    <property type="component" value="Chromosome 09"/>
</dbReference>
<feature type="domain" description="R13L1/DRL21-like LRR repeat region" evidence="10">
    <location>
        <begin position="739"/>
        <end position="862"/>
    </location>
</feature>
<evidence type="ECO:0000259" key="9">
    <source>
        <dbReference type="Pfam" id="PF23559"/>
    </source>
</evidence>
<dbReference type="InterPro" id="IPR027417">
    <property type="entry name" value="P-loop_NTPase"/>
</dbReference>
<evidence type="ECO:0000256" key="4">
    <source>
        <dbReference type="ARBA" id="ARBA00022741"/>
    </source>
</evidence>
<feature type="domain" description="Disease resistance N-terminal" evidence="8">
    <location>
        <begin position="18"/>
        <end position="107"/>
    </location>
</feature>
<evidence type="ECO:0000256" key="3">
    <source>
        <dbReference type="ARBA" id="ARBA00022737"/>
    </source>
</evidence>
<dbReference type="PANTHER" id="PTHR36766">
    <property type="entry name" value="PLANT BROAD-SPECTRUM MILDEW RESISTANCE PROTEIN RPW8"/>
    <property type="match status" value="1"/>
</dbReference>
<dbReference type="Pfam" id="PF25019">
    <property type="entry name" value="LRR_R13L1-DRL21"/>
    <property type="match status" value="1"/>
</dbReference>
<sequence length="1327" mass="150220">MASAAALVFAGKSVAVPAISFLVTKAFDYLNEYRKADGYAEIQRRLVEALPQVQAVLQITNPERIKQESSALDARLWQFRDAYEEAEDAVDEVEYYKLKEKAEDHKVSDWGSSFAKMKHRAIRSVMHAGVLDKTIMGLTHRGTLKRLQKAVEGLDKAASGIVSFLALANHLRGSTSSRQEDDSLNRETGSMVTARQFFGRQQDLEQVIGWLTKPSIGNAIIEENNLSVVSIVGHGGMGKTTLAQRIHNDDTIKSHFDKVVWACVSTSFVAKDIISKILENDERQTTDASNLEPLQRIIGEKLSSVKFLLILDDVWEDQNYDQWEKLLAPLSGGKVGSKILLTTRIKRVAEMAENIIRGENKRHELQGLDETANIDLFRHHAFPSPGLQDCAAFNPTGEQIAKNLRGCPLVTKVVAAHLRDNMRLDYWNEFLKRNLEHFCGSSEDIMNCLKLSYYHLPPELQTCFRFCSLFPQDYRFRKNELVEMWVNAGLISQDESQTSLLNIGEDYLVRLTRKSFFDLRSKVLHHLDQPVNESEYYVMHDLMHDLAMNVSFGECLRIDNVTNLANVVTTVRHVRVEYIDDCLVEKMNKISHLEHLRTFIIVKKFYSDEEENIDILNAVEQLVARSKSLRLLQTDLQHTSHFAGKLSKLKHLRCIVLKNTCTAQESMSGVFKLYHLTILEWRSVKIGSKQVRDVGYLDRLQYVSYGRRARRCSMVPIGRLTSLQLLNDYKIRRVKGYSISVLKDLRSLRSLSVDGLENVYNQEEAKDANMKSKRYLESFKLQWSRRNGDRCSTDEMVIDSLEPHANLKNLQISGFSGSRIPHWVAKPSVKSLVNLEFCDCAHIEDLPNLEKLLNLKVLTLYGLDRLRRIGQVLNSLGDGSTELFLPPGLRNLLVKNCSKLEELPLLPPTLVELEIQNVGLTRLPRIGKLQNRNGETVLSQLKKIEVIHCQSLYSLEGSLFDQKQFMETLHEMRIIGCMHLESAPLPFEERDGLGELSIQNCPKLRTLRHAEDKLSLPSLECLIMGQCGDLELTLLHSLRVFTNLSILWLNNCSVAESLPSADAFESLMSLRIIVMDGCGNLSSLGGLGSLRCLRDVMISNCPKLTEAGLSQTSDVSGCHEVPKRFLQIYKITIDHPSLLLVEPLRSLCQTQWLDIRDEPEMLNVVGPWLLQNCTSLRYFDISVPNLELLPPSIRELSSLRTLRLYSSNQLRSLSNLPSSLESLHIFDCLPELQKKVTQHGSLEWEKISQIPDVIIGCDVISSFTLREIFMAGVTAREEGRSGQGHGMLLGTVVATRATMRKDAEERRPDVNNKLNANAIVPVVVIVK</sequence>
<evidence type="ECO:0000259" key="10">
    <source>
        <dbReference type="Pfam" id="PF25019"/>
    </source>
</evidence>
<keyword evidence="12" id="KW-1185">Reference proteome</keyword>
<gene>
    <name evidence="11" type="ORF">U9M48_040488</name>
</gene>
<dbReference type="GO" id="GO:0005524">
    <property type="term" value="F:ATP binding"/>
    <property type="evidence" value="ECO:0007669"/>
    <property type="project" value="UniProtKB-KW"/>
</dbReference>
<accession>A0AAQ3ULU1</accession>
<dbReference type="FunFam" id="1.10.10.10:FF:000322">
    <property type="entry name" value="Probable disease resistance protein At1g63360"/>
    <property type="match status" value="1"/>
</dbReference>
<keyword evidence="2" id="KW-0433">Leucine-rich repeat</keyword>
<proteinExistence type="inferred from homology"/>
<evidence type="ECO:0000256" key="1">
    <source>
        <dbReference type="ARBA" id="ARBA00008894"/>
    </source>
</evidence>
<dbReference type="SUPFAM" id="SSF52058">
    <property type="entry name" value="L domain-like"/>
    <property type="match status" value="2"/>
</dbReference>
<dbReference type="InterPro" id="IPR041118">
    <property type="entry name" value="Rx_N"/>
</dbReference>
<evidence type="ECO:0000256" key="2">
    <source>
        <dbReference type="ARBA" id="ARBA00022614"/>
    </source>
</evidence>
<dbReference type="PANTHER" id="PTHR36766:SF64">
    <property type="entry name" value="OS12G0206100 PROTEIN"/>
    <property type="match status" value="1"/>
</dbReference>
<dbReference type="Pfam" id="PF00931">
    <property type="entry name" value="NB-ARC"/>
    <property type="match status" value="1"/>
</dbReference>
<dbReference type="InterPro" id="IPR002182">
    <property type="entry name" value="NB-ARC"/>
</dbReference>
<dbReference type="PROSITE" id="PS51450">
    <property type="entry name" value="LRR"/>
    <property type="match status" value="1"/>
</dbReference>
<organism evidence="11 12">
    <name type="scientific">Paspalum notatum var. saurae</name>
    <dbReference type="NCBI Taxonomy" id="547442"/>
    <lineage>
        <taxon>Eukaryota</taxon>
        <taxon>Viridiplantae</taxon>
        <taxon>Streptophyta</taxon>
        <taxon>Embryophyta</taxon>
        <taxon>Tracheophyta</taxon>
        <taxon>Spermatophyta</taxon>
        <taxon>Magnoliopsida</taxon>
        <taxon>Liliopsida</taxon>
        <taxon>Poales</taxon>
        <taxon>Poaceae</taxon>
        <taxon>PACMAD clade</taxon>
        <taxon>Panicoideae</taxon>
        <taxon>Andropogonodae</taxon>
        <taxon>Paspaleae</taxon>
        <taxon>Paspalinae</taxon>
        <taxon>Paspalum</taxon>
    </lineage>
</organism>
<dbReference type="SUPFAM" id="SSF52540">
    <property type="entry name" value="P-loop containing nucleoside triphosphate hydrolases"/>
    <property type="match status" value="1"/>
</dbReference>
<evidence type="ECO:0000259" key="7">
    <source>
        <dbReference type="Pfam" id="PF00931"/>
    </source>
</evidence>
<evidence type="ECO:0000313" key="12">
    <source>
        <dbReference type="Proteomes" id="UP001341281"/>
    </source>
</evidence>
<feature type="domain" description="Disease resistance protein winged helix" evidence="9">
    <location>
        <begin position="469"/>
        <end position="547"/>
    </location>
</feature>
<dbReference type="GO" id="GO:0009626">
    <property type="term" value="P:plant-type hypersensitive response"/>
    <property type="evidence" value="ECO:0007669"/>
    <property type="project" value="UniProtKB-ARBA"/>
</dbReference>
<comment type="similarity">
    <text evidence="1">Belongs to the disease resistance NB-LRR family.</text>
</comment>
<dbReference type="InterPro" id="IPR036388">
    <property type="entry name" value="WH-like_DNA-bd_sf"/>
</dbReference>